<accession>R9NX28</accession>
<keyword evidence="4" id="KW-0539">Nucleus</keyword>
<organism evidence="7 8">
    <name type="scientific">Pseudozyma hubeiensis (strain SY62)</name>
    <name type="common">Yeast</name>
    <dbReference type="NCBI Taxonomy" id="1305764"/>
    <lineage>
        <taxon>Eukaryota</taxon>
        <taxon>Fungi</taxon>
        <taxon>Dikarya</taxon>
        <taxon>Basidiomycota</taxon>
        <taxon>Ustilaginomycotina</taxon>
        <taxon>Ustilaginomycetes</taxon>
        <taxon>Ustilaginales</taxon>
        <taxon>Ustilaginaceae</taxon>
        <taxon>Pseudozyma</taxon>
    </lineage>
</organism>
<keyword evidence="2" id="KW-0805">Transcription regulation</keyword>
<dbReference type="OrthoDB" id="690068at2759"/>
<dbReference type="Gene3D" id="4.10.280.10">
    <property type="entry name" value="Helix-loop-helix DNA-binding domain"/>
    <property type="match status" value="1"/>
</dbReference>
<reference evidence="8" key="1">
    <citation type="journal article" date="2013" name="Genome Announc.">
        <title>Draft genome sequence of the basidiomycetous yeast-like fungus Pseudozyma hubeiensis SY62, which produces an abundant amount of the biosurfactant mannosylerythritol lipids.</title>
        <authorList>
            <person name="Konishi M."/>
            <person name="Hatada Y."/>
            <person name="Horiuchi J."/>
        </authorList>
    </citation>
    <scope>NUCLEOTIDE SEQUENCE [LARGE SCALE GENOMIC DNA]</scope>
    <source>
        <strain evidence="8">SY62</strain>
    </source>
</reference>
<name>R9NX28_PSEHS</name>
<feature type="region of interest" description="Disordered" evidence="5">
    <location>
        <begin position="1"/>
        <end position="43"/>
    </location>
</feature>
<evidence type="ECO:0000313" key="7">
    <source>
        <dbReference type="EMBL" id="GAC93106.1"/>
    </source>
</evidence>
<dbReference type="EMBL" id="DF238772">
    <property type="protein sequence ID" value="GAC93106.1"/>
    <property type="molecule type" value="Genomic_DNA"/>
</dbReference>
<dbReference type="Proteomes" id="UP000014071">
    <property type="component" value="Unassembled WGS sequence"/>
</dbReference>
<evidence type="ECO:0000259" key="6">
    <source>
        <dbReference type="PROSITE" id="PS50888"/>
    </source>
</evidence>
<dbReference type="STRING" id="1305764.R9NX28"/>
<dbReference type="SUPFAM" id="SSF47459">
    <property type="entry name" value="HLH, helix-loop-helix DNA-binding domain"/>
    <property type="match status" value="1"/>
</dbReference>
<comment type="subcellular location">
    <subcellularLocation>
        <location evidence="1">Nucleus</location>
    </subcellularLocation>
</comment>
<feature type="region of interest" description="Disordered" evidence="5">
    <location>
        <begin position="283"/>
        <end position="306"/>
    </location>
</feature>
<evidence type="ECO:0000313" key="8">
    <source>
        <dbReference type="Proteomes" id="UP000014071"/>
    </source>
</evidence>
<dbReference type="RefSeq" id="XP_012186693.1">
    <property type="nucleotide sequence ID" value="XM_012331303.1"/>
</dbReference>
<proteinExistence type="predicted"/>
<feature type="domain" description="BHLH" evidence="6">
    <location>
        <begin position="42"/>
        <end position="91"/>
    </location>
</feature>
<dbReference type="InterPro" id="IPR051732">
    <property type="entry name" value="USF"/>
</dbReference>
<feature type="region of interest" description="Disordered" evidence="5">
    <location>
        <begin position="192"/>
        <end position="232"/>
    </location>
</feature>
<keyword evidence="8" id="KW-1185">Reference proteome</keyword>
<evidence type="ECO:0000256" key="5">
    <source>
        <dbReference type="SAM" id="MobiDB-lite"/>
    </source>
</evidence>
<dbReference type="InterPro" id="IPR045239">
    <property type="entry name" value="bHLH95_bHLH"/>
</dbReference>
<feature type="compositionally biased region" description="Polar residues" evidence="5">
    <location>
        <begin position="11"/>
        <end position="21"/>
    </location>
</feature>
<gene>
    <name evidence="7" type="ORF">PHSY_000668</name>
</gene>
<dbReference type="PROSITE" id="PS50888">
    <property type="entry name" value="BHLH"/>
    <property type="match status" value="1"/>
</dbReference>
<evidence type="ECO:0000256" key="3">
    <source>
        <dbReference type="ARBA" id="ARBA00023163"/>
    </source>
</evidence>
<dbReference type="InterPro" id="IPR011598">
    <property type="entry name" value="bHLH_dom"/>
</dbReference>
<dbReference type="PANTHER" id="PTHR46117">
    <property type="entry name" value="FI24210P1"/>
    <property type="match status" value="1"/>
</dbReference>
<dbReference type="CDD" id="cd11393">
    <property type="entry name" value="bHLH_AtbHLH_like"/>
    <property type="match status" value="1"/>
</dbReference>
<dbReference type="HOGENOM" id="CLU_652459_0_0_1"/>
<dbReference type="PANTHER" id="PTHR46117:SF3">
    <property type="entry name" value="FI24210P1"/>
    <property type="match status" value="1"/>
</dbReference>
<dbReference type="GO" id="GO:0000978">
    <property type="term" value="F:RNA polymerase II cis-regulatory region sequence-specific DNA binding"/>
    <property type="evidence" value="ECO:0007669"/>
    <property type="project" value="TreeGrafter"/>
</dbReference>
<evidence type="ECO:0000256" key="1">
    <source>
        <dbReference type="ARBA" id="ARBA00004123"/>
    </source>
</evidence>
<dbReference type="Pfam" id="PF00010">
    <property type="entry name" value="HLH"/>
    <property type="match status" value="1"/>
</dbReference>
<feature type="region of interest" description="Disordered" evidence="5">
    <location>
        <begin position="93"/>
        <end position="121"/>
    </location>
</feature>
<dbReference type="AlphaFoldDB" id="R9NX28"/>
<feature type="region of interest" description="Disordered" evidence="5">
    <location>
        <begin position="386"/>
        <end position="425"/>
    </location>
</feature>
<evidence type="ECO:0000256" key="4">
    <source>
        <dbReference type="ARBA" id="ARBA00023242"/>
    </source>
</evidence>
<dbReference type="GO" id="GO:0005634">
    <property type="term" value="C:nucleus"/>
    <property type="evidence" value="ECO:0007669"/>
    <property type="project" value="UniProtKB-SubCell"/>
</dbReference>
<dbReference type="GeneID" id="24105972"/>
<feature type="compositionally biased region" description="Basic residues" evidence="5">
    <location>
        <begin position="34"/>
        <end position="43"/>
    </location>
</feature>
<dbReference type="eggNOG" id="ENOG502SFPR">
    <property type="taxonomic scope" value="Eukaryota"/>
</dbReference>
<evidence type="ECO:0000256" key="2">
    <source>
        <dbReference type="ARBA" id="ARBA00023015"/>
    </source>
</evidence>
<dbReference type="GO" id="GO:0000981">
    <property type="term" value="F:DNA-binding transcription factor activity, RNA polymerase II-specific"/>
    <property type="evidence" value="ECO:0007669"/>
    <property type="project" value="TreeGrafter"/>
</dbReference>
<feature type="compositionally biased region" description="Low complexity" evidence="5">
    <location>
        <begin position="202"/>
        <end position="216"/>
    </location>
</feature>
<feature type="region of interest" description="Disordered" evidence="5">
    <location>
        <begin position="321"/>
        <end position="344"/>
    </location>
</feature>
<sequence length="425" mass="47688">MVGAKRKTLAGSISPSTTASQIDDGEPLLNKDGTRRKSRVLRRKTDHSIIERRRREKINEKLVALQSIVPACRKECQDLIEKKYVTPLRATDDNEADKNSTAIKRDAKRKREAERLDKAKNEMSEKVRTTMVLEKLCIISHTLDFVVRLQEENKALRALCDCQSERRTSINSTIELEEHYRSAHGNDAVEEGVELQEGERVPGSPSSSSEPNSIPSEEQERPSKRRLHWGSDEVRKASVRSEFCRHRCDVHSHDEARHRERSLSPTISELDCDTAKESKAWVSSASREAPRSALPCSATTSDAGPCSSFCRTQHSCCREEEQGSDTSTDGPDDPTSPPLDPTQRRVLAVGGQHSYFGRQKLPSFVNLGLPKLDAHFPTLRQDAFASLYRRDPPKSSELPAGRRPFRPLSLYTSHAPPSTLPHVNP</sequence>
<dbReference type="GO" id="GO:0046983">
    <property type="term" value="F:protein dimerization activity"/>
    <property type="evidence" value="ECO:0007669"/>
    <property type="project" value="InterPro"/>
</dbReference>
<dbReference type="InterPro" id="IPR036638">
    <property type="entry name" value="HLH_DNA-bd_sf"/>
</dbReference>
<protein>
    <recommendedName>
        <fullName evidence="6">BHLH domain-containing protein</fullName>
    </recommendedName>
</protein>
<keyword evidence="3" id="KW-0804">Transcription</keyword>